<feature type="domain" description="DUF7903" evidence="2">
    <location>
        <begin position="175"/>
        <end position="505"/>
    </location>
</feature>
<sequence>MLVDPLTSQKKLLEPFLSCARSCRDEHVHWCSSTHQRARKYHARHYVKEHTLTVLGRTLRSTCIGARHYVKEHYTYVFLGGLASTSARAHLCNSEHNLKKGPWGGGGGCGKMVLKWWRWGDGGDGGGGGGGRRHSKDVEGPSPAPCSLIPQFQKNVNLRSSSSSSERRKDTHALQGGKIIYARHSTSRCYIAASTDDDQLPGSIRLEPISLESIERRSREKPLVLVCAHKEKEVNEITSSLAKGPWISIAEKIQPDLLASFQNVRKEMDLEEYEKVKPLFVARFGRILFQGSPSISLDTINNSSTAEAALDQVKKSFYTNVPSSYMDAILGGVVTKTGFDFDEEKENYQVKVFDKSRPNVTISCKCTATKVGGELELYKFELNQVRHLVVDIACLDKNLDLRLMLATKRILTALTDDEKLSLRNLIKSAVVDPDVKGGLRWPLGKESFGDRYCIVGVWHIKAKSFKNSVMRITLRHADRFDFRTSTGEVANEVILKMTRLVGHLKVSVNCLRSS</sequence>
<name>A0A200R387_MACCD</name>
<dbReference type="EMBL" id="MVGT01000444">
    <property type="protein sequence ID" value="OVA17184.1"/>
    <property type="molecule type" value="Genomic_DNA"/>
</dbReference>
<evidence type="ECO:0000313" key="3">
    <source>
        <dbReference type="EMBL" id="OVA17184.1"/>
    </source>
</evidence>
<protein>
    <recommendedName>
        <fullName evidence="2">DUF7903 domain-containing protein</fullName>
    </recommendedName>
</protein>
<evidence type="ECO:0000313" key="4">
    <source>
        <dbReference type="Proteomes" id="UP000195402"/>
    </source>
</evidence>
<reference evidence="3 4" key="1">
    <citation type="journal article" date="2017" name="Mol. Plant">
        <title>The Genome of Medicinal Plant Macleaya cordata Provides New Insights into Benzylisoquinoline Alkaloids Metabolism.</title>
        <authorList>
            <person name="Liu X."/>
            <person name="Liu Y."/>
            <person name="Huang P."/>
            <person name="Ma Y."/>
            <person name="Qing Z."/>
            <person name="Tang Q."/>
            <person name="Cao H."/>
            <person name="Cheng P."/>
            <person name="Zheng Y."/>
            <person name="Yuan Z."/>
            <person name="Zhou Y."/>
            <person name="Liu J."/>
            <person name="Tang Z."/>
            <person name="Zhuo Y."/>
            <person name="Zhang Y."/>
            <person name="Yu L."/>
            <person name="Huang J."/>
            <person name="Yang P."/>
            <person name="Peng Q."/>
            <person name="Zhang J."/>
            <person name="Jiang W."/>
            <person name="Zhang Z."/>
            <person name="Lin K."/>
            <person name="Ro D.K."/>
            <person name="Chen X."/>
            <person name="Xiong X."/>
            <person name="Shang Y."/>
            <person name="Huang S."/>
            <person name="Zeng J."/>
        </authorList>
    </citation>
    <scope>NUCLEOTIDE SEQUENCE [LARGE SCALE GENOMIC DNA]</scope>
    <source>
        <strain evidence="4">cv. BLH2017</strain>
        <tissue evidence="3">Root</tissue>
    </source>
</reference>
<dbReference type="OrthoDB" id="2014147at2759"/>
<dbReference type="PANTHER" id="PTHR35481:SF1">
    <property type="entry name" value="DNA-DIRECTED RNA POLYMERASE SUBUNIT ALPHA"/>
    <property type="match status" value="1"/>
</dbReference>
<accession>A0A200R387</accession>
<dbReference type="InParanoid" id="A0A200R387"/>
<dbReference type="OMA" id="IWHVIAN"/>
<organism evidence="3 4">
    <name type="scientific">Macleaya cordata</name>
    <name type="common">Five-seeded plume-poppy</name>
    <name type="synonym">Bocconia cordata</name>
    <dbReference type="NCBI Taxonomy" id="56857"/>
    <lineage>
        <taxon>Eukaryota</taxon>
        <taxon>Viridiplantae</taxon>
        <taxon>Streptophyta</taxon>
        <taxon>Embryophyta</taxon>
        <taxon>Tracheophyta</taxon>
        <taxon>Spermatophyta</taxon>
        <taxon>Magnoliopsida</taxon>
        <taxon>Ranunculales</taxon>
        <taxon>Papaveraceae</taxon>
        <taxon>Papaveroideae</taxon>
        <taxon>Macleaya</taxon>
    </lineage>
</organism>
<dbReference type="Pfam" id="PF25475">
    <property type="entry name" value="DUF7903"/>
    <property type="match status" value="1"/>
</dbReference>
<proteinExistence type="predicted"/>
<gene>
    <name evidence="3" type="ORF">BVC80_1301g16</name>
</gene>
<dbReference type="InterPro" id="IPR057225">
    <property type="entry name" value="DUF7903"/>
</dbReference>
<keyword evidence="4" id="KW-1185">Reference proteome</keyword>
<feature type="region of interest" description="Disordered" evidence="1">
    <location>
        <begin position="158"/>
        <end position="177"/>
    </location>
</feature>
<dbReference type="AlphaFoldDB" id="A0A200R387"/>
<dbReference type="FunCoup" id="A0A200R387">
    <property type="interactions" value="500"/>
</dbReference>
<dbReference type="PANTHER" id="PTHR35481">
    <property type="entry name" value="DNA-DIRECTED RNA POLYMERASE SUBUNIT ALPHA"/>
    <property type="match status" value="1"/>
</dbReference>
<evidence type="ECO:0000256" key="1">
    <source>
        <dbReference type="SAM" id="MobiDB-lite"/>
    </source>
</evidence>
<dbReference type="Proteomes" id="UP000195402">
    <property type="component" value="Unassembled WGS sequence"/>
</dbReference>
<comment type="caution">
    <text evidence="3">The sequence shown here is derived from an EMBL/GenBank/DDBJ whole genome shotgun (WGS) entry which is preliminary data.</text>
</comment>
<feature type="region of interest" description="Disordered" evidence="1">
    <location>
        <begin position="125"/>
        <end position="149"/>
    </location>
</feature>
<evidence type="ECO:0000259" key="2">
    <source>
        <dbReference type="Pfam" id="PF25475"/>
    </source>
</evidence>